<dbReference type="EMBL" id="SJPJ01000001">
    <property type="protein sequence ID" value="TWT80219.1"/>
    <property type="molecule type" value="Genomic_DNA"/>
</dbReference>
<dbReference type="InterPro" id="IPR012334">
    <property type="entry name" value="Pectin_lyas_fold"/>
</dbReference>
<dbReference type="GO" id="GO:0033952">
    <property type="term" value="F:iota-carrageenase activity"/>
    <property type="evidence" value="ECO:0007669"/>
    <property type="project" value="UniProtKB-EC"/>
</dbReference>
<protein>
    <submittedName>
        <fullName evidence="2">Iota-carrageenase</fullName>
        <ecNumber evidence="2">3.2.1.157</ecNumber>
    </submittedName>
</protein>
<keyword evidence="3" id="KW-1185">Reference proteome</keyword>
<name>A0A5C5YYM8_9BACT</name>
<evidence type="ECO:0000313" key="3">
    <source>
        <dbReference type="Proteomes" id="UP000315010"/>
    </source>
</evidence>
<evidence type="ECO:0000313" key="2">
    <source>
        <dbReference type="EMBL" id="TWT80219.1"/>
    </source>
</evidence>
<dbReference type="InterPro" id="IPR011050">
    <property type="entry name" value="Pectin_lyase_fold/virulence"/>
</dbReference>
<keyword evidence="2" id="KW-0378">Hydrolase</keyword>
<dbReference type="Gene3D" id="2.160.20.10">
    <property type="entry name" value="Single-stranded right-handed beta-helix, Pectin lyase-like"/>
    <property type="match status" value="1"/>
</dbReference>
<organism evidence="2 3">
    <name type="scientific">Novipirellula herctigrandis</name>
    <dbReference type="NCBI Taxonomy" id="2527986"/>
    <lineage>
        <taxon>Bacteria</taxon>
        <taxon>Pseudomonadati</taxon>
        <taxon>Planctomycetota</taxon>
        <taxon>Planctomycetia</taxon>
        <taxon>Pirellulales</taxon>
        <taxon>Pirellulaceae</taxon>
        <taxon>Novipirellula</taxon>
    </lineage>
</organism>
<dbReference type="AlphaFoldDB" id="A0A5C5YYM8"/>
<reference evidence="2 3" key="1">
    <citation type="submission" date="2019-02" db="EMBL/GenBank/DDBJ databases">
        <title>Deep-cultivation of Planctomycetes and their phenomic and genomic characterization uncovers novel biology.</title>
        <authorList>
            <person name="Wiegand S."/>
            <person name="Jogler M."/>
            <person name="Boedeker C."/>
            <person name="Pinto D."/>
            <person name="Vollmers J."/>
            <person name="Rivas-Marin E."/>
            <person name="Kohn T."/>
            <person name="Peeters S.H."/>
            <person name="Heuer A."/>
            <person name="Rast P."/>
            <person name="Oberbeckmann S."/>
            <person name="Bunk B."/>
            <person name="Jeske O."/>
            <person name="Meyerdierks A."/>
            <person name="Storesund J.E."/>
            <person name="Kallscheuer N."/>
            <person name="Luecker S."/>
            <person name="Lage O.M."/>
            <person name="Pohl T."/>
            <person name="Merkel B.J."/>
            <person name="Hornburger P."/>
            <person name="Mueller R.-W."/>
            <person name="Bruemmer F."/>
            <person name="Labrenz M."/>
            <person name="Spormann A.M."/>
            <person name="Op Den Camp H."/>
            <person name="Overmann J."/>
            <person name="Amann R."/>
            <person name="Jetten M.S.M."/>
            <person name="Mascher T."/>
            <person name="Medema M.H."/>
            <person name="Devos D.P."/>
            <person name="Kaster A.-K."/>
            <person name="Ovreas L."/>
            <person name="Rohde M."/>
            <person name="Galperin M.Y."/>
            <person name="Jogler C."/>
        </authorList>
    </citation>
    <scope>NUCLEOTIDE SEQUENCE [LARGE SCALE GENOMIC DNA]</scope>
    <source>
        <strain evidence="2 3">CA13</strain>
    </source>
</reference>
<dbReference type="Proteomes" id="UP000315010">
    <property type="component" value="Unassembled WGS sequence"/>
</dbReference>
<comment type="caution">
    <text evidence="2">The sequence shown here is derived from an EMBL/GenBank/DDBJ whole genome shotgun (WGS) entry which is preliminary data.</text>
</comment>
<evidence type="ECO:0000256" key="1">
    <source>
        <dbReference type="SAM" id="SignalP"/>
    </source>
</evidence>
<dbReference type="OrthoDB" id="236349at2"/>
<accession>A0A5C5YYM8</accession>
<keyword evidence="1" id="KW-0732">Signal</keyword>
<proteinExistence type="predicted"/>
<keyword evidence="2" id="KW-0326">Glycosidase</keyword>
<dbReference type="SUPFAM" id="SSF51126">
    <property type="entry name" value="Pectin lyase-like"/>
    <property type="match status" value="1"/>
</dbReference>
<feature type="signal peptide" evidence="1">
    <location>
        <begin position="1"/>
        <end position="36"/>
    </location>
</feature>
<dbReference type="EC" id="3.2.1.157" evidence="2"/>
<gene>
    <name evidence="2" type="primary">cgiA_3</name>
    <name evidence="2" type="ORF">CA13_16320</name>
</gene>
<sequence length="457" mass="50114" precursor="true">MTLTHNPFLGETFMKYTSRLMLLSLLAIGFAATANAEYKETMDPNGPTKNVGSDYGLVDDNAKTNQSDVLQKAIDDVAASAGGRLVIPQGTYRFASVKLKSNVHLLIEKDTVIKPYWPEGEKTVVFNLDAERSSKKKMNLDQEKAFIENVSIRGLGGRWIIDYSDRERKKGEGIRGILAKMVRNFLIADLDVKDNYSVYCGITLSPMQTKNESKGWPVSRATDGTIRNCRIFNASAGYGLTQLHGAQSIHFEDLYANGGVTLRMETGAVGDKTAIYDITGKNIVNQNGRCAVMCGPHSAMNGVVKIDGIKSIGSAFAVQIGSGGVKAKELEQNPDAVDGIFAKGSYVKNIHAIFGMHAQVKTHAFLGIPAEYHDDLNLRWENKFFEGPSIGAVVDSSGDQYEMIIENVTMEGFKYNADKPIMTEADFPKGKWGVAVSKWKTDHGVSDERGTKKKKTK</sequence>
<feature type="chain" id="PRO_5022994927" evidence="1">
    <location>
        <begin position="37"/>
        <end position="457"/>
    </location>
</feature>